<name>A0A1Q5Q2A4_9ACTO</name>
<sequence>MAVVFFVAVDIVVAYLWIREGTAGHGPSDFRGQRGLKEVQRSRTWRVFVVENLTKKLWEVAAMGQQASLART</sequence>
<organism evidence="1 2">
    <name type="scientific">Bowdeniella nasicola</name>
    <dbReference type="NCBI Taxonomy" id="208480"/>
    <lineage>
        <taxon>Bacteria</taxon>
        <taxon>Bacillati</taxon>
        <taxon>Actinomycetota</taxon>
        <taxon>Actinomycetes</taxon>
        <taxon>Actinomycetales</taxon>
        <taxon>Actinomycetaceae</taxon>
        <taxon>Bowdeniella</taxon>
    </lineage>
</organism>
<protein>
    <submittedName>
        <fullName evidence="1">Uncharacterized protein</fullName>
    </submittedName>
</protein>
<gene>
    <name evidence="1" type="ORF">BSZ39_06615</name>
</gene>
<accession>A0A1Q5Q2A4</accession>
<dbReference type="EMBL" id="MQVR01000032">
    <property type="protein sequence ID" value="OKL53971.1"/>
    <property type="molecule type" value="Genomic_DNA"/>
</dbReference>
<comment type="caution">
    <text evidence="1">The sequence shown here is derived from an EMBL/GenBank/DDBJ whole genome shotgun (WGS) entry which is preliminary data.</text>
</comment>
<dbReference type="Proteomes" id="UP000185628">
    <property type="component" value="Unassembled WGS sequence"/>
</dbReference>
<keyword evidence="2" id="KW-1185">Reference proteome</keyword>
<evidence type="ECO:0000313" key="2">
    <source>
        <dbReference type="Proteomes" id="UP000185628"/>
    </source>
</evidence>
<dbReference type="AlphaFoldDB" id="A0A1Q5Q2A4"/>
<proteinExistence type="predicted"/>
<evidence type="ECO:0000313" key="1">
    <source>
        <dbReference type="EMBL" id="OKL53971.1"/>
    </source>
</evidence>
<reference evidence="2" key="1">
    <citation type="submission" date="2016-12" db="EMBL/GenBank/DDBJ databases">
        <authorList>
            <person name="Meng X."/>
        </authorList>
    </citation>
    <scope>NUCLEOTIDE SEQUENCE [LARGE SCALE GENOMIC DNA]</scope>
    <source>
        <strain evidence="2">DSM 19116</strain>
    </source>
</reference>